<evidence type="ECO:0000259" key="3">
    <source>
        <dbReference type="Pfam" id="PF00419"/>
    </source>
</evidence>
<dbReference type="InterPro" id="IPR000259">
    <property type="entry name" value="Adhesion_dom_fimbrial"/>
</dbReference>
<evidence type="ECO:0000256" key="2">
    <source>
        <dbReference type="SAM" id="SignalP"/>
    </source>
</evidence>
<dbReference type="AlphaFoldDB" id="A0A2Z6IB05"/>
<dbReference type="GO" id="GO:0043709">
    <property type="term" value="P:cell adhesion involved in single-species biofilm formation"/>
    <property type="evidence" value="ECO:0007669"/>
    <property type="project" value="TreeGrafter"/>
</dbReference>
<keyword evidence="5" id="KW-1185">Reference proteome</keyword>
<dbReference type="Gene3D" id="2.60.40.1090">
    <property type="entry name" value="Fimbrial-type adhesion domain"/>
    <property type="match status" value="1"/>
</dbReference>
<dbReference type="GO" id="GO:0009289">
    <property type="term" value="C:pilus"/>
    <property type="evidence" value="ECO:0007669"/>
    <property type="project" value="InterPro"/>
</dbReference>
<dbReference type="PANTHER" id="PTHR33420:SF3">
    <property type="entry name" value="FIMBRIAL SUBUNIT ELFA"/>
    <property type="match status" value="1"/>
</dbReference>
<dbReference type="KEGG" id="sutt:SUTMEG_15300"/>
<dbReference type="InterPro" id="IPR050263">
    <property type="entry name" value="Bact_Fimbrial_Adh_Pro"/>
</dbReference>
<dbReference type="EMBL" id="AP018786">
    <property type="protein sequence ID" value="BBF23639.1"/>
    <property type="molecule type" value="Genomic_DNA"/>
</dbReference>
<organism evidence="4 5">
    <name type="scientific">Sutterella megalosphaeroides</name>
    <dbReference type="NCBI Taxonomy" id="2494234"/>
    <lineage>
        <taxon>Bacteria</taxon>
        <taxon>Pseudomonadati</taxon>
        <taxon>Pseudomonadota</taxon>
        <taxon>Betaproteobacteria</taxon>
        <taxon>Burkholderiales</taxon>
        <taxon>Sutterellaceae</taxon>
        <taxon>Sutterella</taxon>
    </lineage>
</organism>
<feature type="chain" id="PRO_5016414266" description="Fimbrial-type adhesion domain-containing protein" evidence="2">
    <location>
        <begin position="30"/>
        <end position="211"/>
    </location>
</feature>
<sequence length="211" mass="22326">MCKLTLPPPSVLSLGLVTVLGLGSAVAQAAASETHTVDFTGRIYQSGCQIDNDNSDKTVNLGVASVAFLQNEDNKTVEKDFKLKITSCKLLSNADAEYEAGAIPLELVQLTFEDKKSDATGSKDPNALTAVKADAEGESAQVGIHIKLNQKELTFNSGSSKAKLSEYSITPGESAEVGTTVPFTAWFQGIKDAEPVAGNFKGQMTVGFEYL</sequence>
<dbReference type="InterPro" id="IPR036937">
    <property type="entry name" value="Adhesion_dom_fimbrial_sf"/>
</dbReference>
<dbReference type="PANTHER" id="PTHR33420">
    <property type="entry name" value="FIMBRIAL SUBUNIT ELFA-RELATED"/>
    <property type="match status" value="1"/>
</dbReference>
<dbReference type="InterPro" id="IPR008966">
    <property type="entry name" value="Adhesion_dom_sf"/>
</dbReference>
<dbReference type="RefSeq" id="WP_170143888.1">
    <property type="nucleotide sequence ID" value="NZ_AP018786.1"/>
</dbReference>
<gene>
    <name evidence="4" type="ORF">SUTMEG_15300</name>
</gene>
<evidence type="ECO:0000313" key="5">
    <source>
        <dbReference type="Proteomes" id="UP000271003"/>
    </source>
</evidence>
<evidence type="ECO:0000256" key="1">
    <source>
        <dbReference type="ARBA" id="ARBA00022729"/>
    </source>
</evidence>
<keyword evidence="1 2" id="KW-0732">Signal</keyword>
<feature type="domain" description="Fimbrial-type adhesion" evidence="3">
    <location>
        <begin position="38"/>
        <end position="210"/>
    </location>
</feature>
<reference evidence="4 5" key="1">
    <citation type="journal article" date="2018" name="Int. J. Syst. Evol. Microbiol.">
        <title>Mesosutterella multiformis gen. nov., sp. nov., a member of the family Sutterellaceae and Sutterella megalosphaeroides sp. nov., isolated from human faeces.</title>
        <authorList>
            <person name="Sakamoto M."/>
            <person name="Ikeyama N."/>
            <person name="Kunihiro T."/>
            <person name="Iino T."/>
            <person name="Yuki M."/>
            <person name="Ohkuma M."/>
        </authorList>
    </citation>
    <scope>NUCLEOTIDE SEQUENCE [LARGE SCALE GENOMIC DNA]</scope>
    <source>
        <strain evidence="4 5">6FBBBH3</strain>
    </source>
</reference>
<evidence type="ECO:0000313" key="4">
    <source>
        <dbReference type="EMBL" id="BBF23639.1"/>
    </source>
</evidence>
<dbReference type="SUPFAM" id="SSF49401">
    <property type="entry name" value="Bacterial adhesins"/>
    <property type="match status" value="1"/>
</dbReference>
<name>A0A2Z6IB05_9BURK</name>
<protein>
    <recommendedName>
        <fullName evidence="3">Fimbrial-type adhesion domain-containing protein</fullName>
    </recommendedName>
</protein>
<accession>A0A2Z6IB05</accession>
<dbReference type="Proteomes" id="UP000271003">
    <property type="component" value="Chromosome"/>
</dbReference>
<feature type="signal peptide" evidence="2">
    <location>
        <begin position="1"/>
        <end position="29"/>
    </location>
</feature>
<proteinExistence type="predicted"/>
<dbReference type="Pfam" id="PF00419">
    <property type="entry name" value="Fimbrial"/>
    <property type="match status" value="1"/>
</dbReference>